<dbReference type="EMBL" id="CADCXY010000007">
    <property type="protein sequence ID" value="CAB0151898.1"/>
    <property type="molecule type" value="Genomic_DNA"/>
</dbReference>
<gene>
    <name evidence="2" type="ORF">PSI9734_02259</name>
</gene>
<evidence type="ECO:0000313" key="3">
    <source>
        <dbReference type="Proteomes" id="UP000481517"/>
    </source>
</evidence>
<proteinExistence type="predicted"/>
<evidence type="ECO:0000259" key="1">
    <source>
        <dbReference type="Pfam" id="PF24705"/>
    </source>
</evidence>
<dbReference type="InterPro" id="IPR056085">
    <property type="entry name" value="DUF7668"/>
</dbReference>
<keyword evidence="3" id="KW-1185">Reference proteome</keyword>
<sequence length="127" mass="14516">MTLNAPVSKDEVNQQPIPTIWRSALWLIVEAIKSNDYSLTNTNSSIKPISLSDATRIQENIEDYGCKLASLPDQAWNTSVCQWMRGYWDILVDLYTVQEGGSDLVLSVRVYEQDNKFEFEIMSVHVE</sequence>
<dbReference type="RefSeq" id="WP_246194933.1">
    <property type="nucleotide sequence ID" value="NZ_CADCXY010000007.1"/>
</dbReference>
<dbReference type="AlphaFoldDB" id="A0A6S6WM65"/>
<accession>A0A6S6WM65</accession>
<protein>
    <recommendedName>
        <fullName evidence="1">DUF7668 domain-containing protein</fullName>
    </recommendedName>
</protein>
<dbReference type="Pfam" id="PF24705">
    <property type="entry name" value="DUF7668"/>
    <property type="match status" value="1"/>
</dbReference>
<reference evidence="2 3" key="1">
    <citation type="submission" date="2020-02" db="EMBL/GenBank/DDBJ databases">
        <authorList>
            <person name="Rodrigo-Torres L."/>
            <person name="Arahal R. D."/>
            <person name="Lucena T."/>
        </authorList>
    </citation>
    <scope>NUCLEOTIDE SEQUENCE [LARGE SCALE GENOMIC DNA]</scope>
    <source>
        <strain evidence="2 3">CECT 9734</strain>
    </source>
</reference>
<dbReference type="Proteomes" id="UP000481517">
    <property type="component" value="Unassembled WGS sequence"/>
</dbReference>
<evidence type="ECO:0000313" key="2">
    <source>
        <dbReference type="EMBL" id="CAB0151898.1"/>
    </source>
</evidence>
<feature type="domain" description="DUF7668" evidence="1">
    <location>
        <begin position="29"/>
        <end position="126"/>
    </location>
</feature>
<organism evidence="2 3">
    <name type="scientific">Pseudidiomarina piscicola</name>
    <dbReference type="NCBI Taxonomy" id="2614830"/>
    <lineage>
        <taxon>Bacteria</taxon>
        <taxon>Pseudomonadati</taxon>
        <taxon>Pseudomonadota</taxon>
        <taxon>Gammaproteobacteria</taxon>
        <taxon>Alteromonadales</taxon>
        <taxon>Idiomarinaceae</taxon>
        <taxon>Pseudidiomarina</taxon>
    </lineage>
</organism>
<name>A0A6S6WM65_9GAMM</name>